<keyword evidence="2" id="KW-1185">Reference proteome</keyword>
<dbReference type="RefSeq" id="WP_190994848.1">
    <property type="nucleotide sequence ID" value="NZ_JACOIK010000009.1"/>
</dbReference>
<gene>
    <name evidence="1" type="ORF">H8B06_13790</name>
</gene>
<evidence type="ECO:0000313" key="2">
    <source>
        <dbReference type="Proteomes" id="UP000602759"/>
    </source>
</evidence>
<evidence type="ECO:0000313" key="1">
    <source>
        <dbReference type="EMBL" id="MBD1433905.1"/>
    </source>
</evidence>
<evidence type="ECO:0008006" key="3">
    <source>
        <dbReference type="Google" id="ProtNLM"/>
    </source>
</evidence>
<name>A0ABR7YRI4_9SPHI</name>
<proteinExistence type="predicted"/>
<organism evidence="1 2">
    <name type="scientific">Sphingobacterium micropteri</name>
    <dbReference type="NCBI Taxonomy" id="2763501"/>
    <lineage>
        <taxon>Bacteria</taxon>
        <taxon>Pseudomonadati</taxon>
        <taxon>Bacteroidota</taxon>
        <taxon>Sphingobacteriia</taxon>
        <taxon>Sphingobacteriales</taxon>
        <taxon>Sphingobacteriaceae</taxon>
        <taxon>Sphingobacterium</taxon>
    </lineage>
</organism>
<sequence>MKTPFLILLQTLWLIFALAGTPVPTTMQIIPDTAKKAKQYFFVDLTDEVKTTKDTLRKADEKLLKEAFEKYFAKDESTIHTQVNISPCQTTIIETYSYYGNPHIRLWTFYTDLFTIGPGLNGKIRIDIYRGTVYDSRIKSISKFGEIDLTGIPGNTMEYRDRLERAWYRYKEHCNEPPEAY</sequence>
<accession>A0ABR7YRI4</accession>
<reference evidence="1 2" key="1">
    <citation type="submission" date="2020-08" db="EMBL/GenBank/DDBJ databases">
        <title>Sphingobacterium sp. DN00404 isolated from aquaculture water.</title>
        <authorList>
            <person name="Zhang M."/>
        </authorList>
    </citation>
    <scope>NUCLEOTIDE SEQUENCE [LARGE SCALE GENOMIC DNA]</scope>
    <source>
        <strain evidence="1 2">DN00404</strain>
    </source>
</reference>
<protein>
    <recommendedName>
        <fullName evidence="3">DUF4468 domain-containing protein</fullName>
    </recommendedName>
</protein>
<dbReference type="Proteomes" id="UP000602759">
    <property type="component" value="Unassembled WGS sequence"/>
</dbReference>
<comment type="caution">
    <text evidence="1">The sequence shown here is derived from an EMBL/GenBank/DDBJ whole genome shotgun (WGS) entry which is preliminary data.</text>
</comment>
<dbReference type="EMBL" id="JACOIK010000009">
    <property type="protein sequence ID" value="MBD1433905.1"/>
    <property type="molecule type" value="Genomic_DNA"/>
</dbReference>